<dbReference type="PANTHER" id="PTHR36833">
    <property type="entry name" value="SLR0610 PROTEIN-RELATED"/>
    <property type="match status" value="1"/>
</dbReference>
<dbReference type="AlphaFoldDB" id="A0A7G9S046"/>
<dbReference type="InterPro" id="IPR010390">
    <property type="entry name" value="ABC-2_transporter-like"/>
</dbReference>
<dbReference type="EMBL" id="CP060715">
    <property type="protein sequence ID" value="QNN61221.1"/>
    <property type="molecule type" value="Genomic_DNA"/>
</dbReference>
<evidence type="ECO:0000313" key="2">
    <source>
        <dbReference type="EMBL" id="QNN61221.1"/>
    </source>
</evidence>
<feature type="transmembrane region" description="Helical" evidence="1">
    <location>
        <begin position="21"/>
        <end position="43"/>
    </location>
</feature>
<organism evidence="2 3">
    <name type="scientific">Erysipelothrix inopinata</name>
    <dbReference type="NCBI Taxonomy" id="225084"/>
    <lineage>
        <taxon>Bacteria</taxon>
        <taxon>Bacillati</taxon>
        <taxon>Bacillota</taxon>
        <taxon>Erysipelotrichia</taxon>
        <taxon>Erysipelotrichales</taxon>
        <taxon>Erysipelotrichaceae</taxon>
        <taxon>Erysipelothrix</taxon>
    </lineage>
</organism>
<dbReference type="Pfam" id="PF06182">
    <property type="entry name" value="ABC2_membrane_6"/>
    <property type="match status" value="1"/>
</dbReference>
<dbReference type="RefSeq" id="WP_187534423.1">
    <property type="nucleotide sequence ID" value="NZ_CBCSHU010000001.1"/>
</dbReference>
<accession>A0A7G9S046</accession>
<sequence length="254" mass="28784">MKLYFKLIGMHFKSQMQHRTSFITLTVGQALMTVSAVMSVLILMSQSQNNTEFTIMEMLLAGSIVNATFSLAECFFRGFDLFPRLLGNGQYERMLLRPKNILIQILGSTMEFSRLGRTFVALVILIFVLLQVPIQHGWMILLMILSGIVLFGSLFIIYGACSFYTTDSLEVFNIFTDGGRQFGQIPFNLYGKNILVFATFVIPYACFQYYPLLVILGKSVSTIYMLAPLASFIFIIPAMLIWQQGMRHYQSTGS</sequence>
<dbReference type="PANTHER" id="PTHR36833:SF1">
    <property type="entry name" value="INTEGRAL MEMBRANE TRANSPORT PROTEIN"/>
    <property type="match status" value="1"/>
</dbReference>
<reference evidence="2 3" key="1">
    <citation type="submission" date="2020-08" db="EMBL/GenBank/DDBJ databases">
        <title>Genome sequence of Erysipelothrix inopinata DSM 15511T.</title>
        <authorList>
            <person name="Hyun D.-W."/>
            <person name="Bae J.-W."/>
        </authorList>
    </citation>
    <scope>NUCLEOTIDE SEQUENCE [LARGE SCALE GENOMIC DNA]</scope>
    <source>
        <strain evidence="2 3">DSM 15511</strain>
    </source>
</reference>
<feature type="transmembrane region" description="Helical" evidence="1">
    <location>
        <begin position="140"/>
        <end position="166"/>
    </location>
</feature>
<evidence type="ECO:0000256" key="1">
    <source>
        <dbReference type="SAM" id="Phobius"/>
    </source>
</evidence>
<keyword evidence="1" id="KW-0472">Membrane</keyword>
<gene>
    <name evidence="2" type="ORF">H9L01_02315</name>
</gene>
<dbReference type="KEGG" id="eio:H9L01_02315"/>
<feature type="transmembrane region" description="Helical" evidence="1">
    <location>
        <begin position="115"/>
        <end position="134"/>
    </location>
</feature>
<name>A0A7G9S046_9FIRM</name>
<evidence type="ECO:0000313" key="3">
    <source>
        <dbReference type="Proteomes" id="UP000515928"/>
    </source>
</evidence>
<feature type="transmembrane region" description="Helical" evidence="1">
    <location>
        <begin position="55"/>
        <end position="76"/>
    </location>
</feature>
<protein>
    <submittedName>
        <fullName evidence="2">ABC-2 family transporter protein</fullName>
    </submittedName>
</protein>
<keyword evidence="3" id="KW-1185">Reference proteome</keyword>
<feature type="transmembrane region" description="Helical" evidence="1">
    <location>
        <begin position="187"/>
        <end position="210"/>
    </location>
</feature>
<keyword evidence="1" id="KW-1133">Transmembrane helix</keyword>
<proteinExistence type="predicted"/>
<feature type="transmembrane region" description="Helical" evidence="1">
    <location>
        <begin position="222"/>
        <end position="242"/>
    </location>
</feature>
<dbReference type="Proteomes" id="UP000515928">
    <property type="component" value="Chromosome"/>
</dbReference>
<keyword evidence="1" id="KW-0812">Transmembrane</keyword>